<dbReference type="EMBL" id="JABFAF010258906">
    <property type="protein sequence ID" value="MBA0875881.1"/>
    <property type="molecule type" value="Genomic_DNA"/>
</dbReference>
<protein>
    <recommendedName>
        <fullName evidence="1">RNase H type-1 domain-containing protein</fullName>
    </recommendedName>
</protein>
<dbReference type="InterPro" id="IPR012337">
    <property type="entry name" value="RNaseH-like_sf"/>
</dbReference>
<evidence type="ECO:0000259" key="1">
    <source>
        <dbReference type="Pfam" id="PF13456"/>
    </source>
</evidence>
<dbReference type="CDD" id="cd06222">
    <property type="entry name" value="RNase_H_like"/>
    <property type="match status" value="1"/>
</dbReference>
<dbReference type="Proteomes" id="UP000593576">
    <property type="component" value="Unassembled WGS sequence"/>
</dbReference>
<evidence type="ECO:0000313" key="2">
    <source>
        <dbReference type="EMBL" id="MBA0875881.1"/>
    </source>
</evidence>
<name>A0A7J9MXW8_GOSSC</name>
<dbReference type="InterPro" id="IPR002156">
    <property type="entry name" value="RNaseH_domain"/>
</dbReference>
<dbReference type="InterPro" id="IPR044730">
    <property type="entry name" value="RNase_H-like_dom_plant"/>
</dbReference>
<organism evidence="2 3">
    <name type="scientific">Gossypium schwendimanii</name>
    <name type="common">Cotton</name>
    <dbReference type="NCBI Taxonomy" id="34291"/>
    <lineage>
        <taxon>Eukaryota</taxon>
        <taxon>Viridiplantae</taxon>
        <taxon>Streptophyta</taxon>
        <taxon>Embryophyta</taxon>
        <taxon>Tracheophyta</taxon>
        <taxon>Spermatophyta</taxon>
        <taxon>Magnoliopsida</taxon>
        <taxon>eudicotyledons</taxon>
        <taxon>Gunneridae</taxon>
        <taxon>Pentapetalae</taxon>
        <taxon>rosids</taxon>
        <taxon>malvids</taxon>
        <taxon>Malvales</taxon>
        <taxon>Malvaceae</taxon>
        <taxon>Malvoideae</taxon>
        <taxon>Gossypium</taxon>
    </lineage>
</organism>
<dbReference type="PANTHER" id="PTHR47723:SF19">
    <property type="entry name" value="POLYNUCLEOTIDYL TRANSFERASE, RIBONUCLEASE H-LIKE SUPERFAMILY PROTEIN"/>
    <property type="match status" value="1"/>
</dbReference>
<dbReference type="PANTHER" id="PTHR47723">
    <property type="entry name" value="OS05G0353850 PROTEIN"/>
    <property type="match status" value="1"/>
</dbReference>
<evidence type="ECO:0000313" key="3">
    <source>
        <dbReference type="Proteomes" id="UP000593576"/>
    </source>
</evidence>
<comment type="caution">
    <text evidence="2">The sequence shown here is derived from an EMBL/GenBank/DDBJ whole genome shotgun (WGS) entry which is preliminary data.</text>
</comment>
<sequence>MRNYNGEWIIGFSKYLGNCTVMEAELWGILNGLNLILDRRFERILIQIDSIEAIKAIME</sequence>
<feature type="non-terminal residue" evidence="2">
    <location>
        <position position="59"/>
    </location>
</feature>
<reference evidence="2 3" key="1">
    <citation type="journal article" date="2019" name="Genome Biol. Evol.">
        <title>Insights into the evolution of the New World diploid cottons (Gossypium, subgenus Houzingenia) based on genome sequencing.</title>
        <authorList>
            <person name="Grover C.E."/>
            <person name="Arick M.A. 2nd"/>
            <person name="Thrash A."/>
            <person name="Conover J.L."/>
            <person name="Sanders W.S."/>
            <person name="Peterson D.G."/>
            <person name="Frelichowski J.E."/>
            <person name="Scheffler J.A."/>
            <person name="Scheffler B.E."/>
            <person name="Wendel J.F."/>
        </authorList>
    </citation>
    <scope>NUCLEOTIDE SEQUENCE [LARGE SCALE GENOMIC DNA]</scope>
    <source>
        <strain evidence="2">1</strain>
        <tissue evidence="2">Leaf</tissue>
    </source>
</reference>
<keyword evidence="3" id="KW-1185">Reference proteome</keyword>
<dbReference type="GO" id="GO:0003676">
    <property type="term" value="F:nucleic acid binding"/>
    <property type="evidence" value="ECO:0007669"/>
    <property type="project" value="InterPro"/>
</dbReference>
<dbReference type="InterPro" id="IPR053151">
    <property type="entry name" value="RNase_H-like"/>
</dbReference>
<dbReference type="SUPFAM" id="SSF53098">
    <property type="entry name" value="Ribonuclease H-like"/>
    <property type="match status" value="1"/>
</dbReference>
<dbReference type="InterPro" id="IPR036397">
    <property type="entry name" value="RNaseH_sf"/>
</dbReference>
<feature type="domain" description="RNase H type-1" evidence="1">
    <location>
        <begin position="1"/>
        <end position="58"/>
    </location>
</feature>
<dbReference type="GO" id="GO:0004523">
    <property type="term" value="F:RNA-DNA hybrid ribonuclease activity"/>
    <property type="evidence" value="ECO:0007669"/>
    <property type="project" value="InterPro"/>
</dbReference>
<gene>
    <name evidence="2" type="ORF">Goshw_015966</name>
</gene>
<accession>A0A7J9MXW8</accession>
<dbReference type="Pfam" id="PF13456">
    <property type="entry name" value="RVT_3"/>
    <property type="match status" value="1"/>
</dbReference>
<dbReference type="AlphaFoldDB" id="A0A7J9MXW8"/>
<proteinExistence type="predicted"/>
<dbReference type="Gene3D" id="3.30.420.10">
    <property type="entry name" value="Ribonuclease H-like superfamily/Ribonuclease H"/>
    <property type="match status" value="1"/>
</dbReference>